<proteinExistence type="predicted"/>
<sequence>MATTCEKIIAASIALFVAGLLCIAAWGCVPRHR</sequence>
<accession>X0U0B2</accession>
<reference evidence="1" key="1">
    <citation type="journal article" date="2014" name="Front. Microbiol.">
        <title>High frequency of phylogenetically diverse reductive dehalogenase-homologous genes in deep subseafloor sedimentary metagenomes.</title>
        <authorList>
            <person name="Kawai M."/>
            <person name="Futagami T."/>
            <person name="Toyoda A."/>
            <person name="Takaki Y."/>
            <person name="Nishi S."/>
            <person name="Hori S."/>
            <person name="Arai W."/>
            <person name="Tsubouchi T."/>
            <person name="Morono Y."/>
            <person name="Uchiyama I."/>
            <person name="Ito T."/>
            <person name="Fujiyama A."/>
            <person name="Inagaki F."/>
            <person name="Takami H."/>
        </authorList>
    </citation>
    <scope>NUCLEOTIDE SEQUENCE</scope>
    <source>
        <strain evidence="1">Expedition CK06-06</strain>
    </source>
</reference>
<protein>
    <submittedName>
        <fullName evidence="1">Uncharacterized protein</fullName>
    </submittedName>
</protein>
<gene>
    <name evidence="1" type="ORF">S01H1_09146</name>
</gene>
<dbReference type="AlphaFoldDB" id="X0U0B2"/>
<comment type="caution">
    <text evidence="1">The sequence shown here is derived from an EMBL/GenBank/DDBJ whole genome shotgun (WGS) entry which is preliminary data.</text>
</comment>
<feature type="non-terminal residue" evidence="1">
    <location>
        <position position="33"/>
    </location>
</feature>
<organism evidence="1">
    <name type="scientific">marine sediment metagenome</name>
    <dbReference type="NCBI Taxonomy" id="412755"/>
    <lineage>
        <taxon>unclassified sequences</taxon>
        <taxon>metagenomes</taxon>
        <taxon>ecological metagenomes</taxon>
    </lineage>
</organism>
<name>X0U0B2_9ZZZZ</name>
<evidence type="ECO:0000313" key="1">
    <source>
        <dbReference type="EMBL" id="GAF81865.1"/>
    </source>
</evidence>
<dbReference type="EMBL" id="BARS01004673">
    <property type="protein sequence ID" value="GAF81865.1"/>
    <property type="molecule type" value="Genomic_DNA"/>
</dbReference>